<dbReference type="EMBL" id="AAXT01000002">
    <property type="protein sequence ID" value="EDO07327.1"/>
    <property type="molecule type" value="Genomic_DNA"/>
</dbReference>
<feature type="transmembrane region" description="Helical" evidence="2">
    <location>
        <begin position="559"/>
        <end position="577"/>
    </location>
</feature>
<reference evidence="4" key="2">
    <citation type="journal article" date="2020" name="Data Brief">
        <title>Transcriptome dataset of Babesia bovis life stages within vertebrate and invertebrate hosts.</title>
        <authorList>
            <person name="Ueti M.W."/>
            <person name="Johnson W.C."/>
            <person name="Kappmeyer L.S."/>
            <person name="Herndon D.R."/>
            <person name="Mousel M.R."/>
            <person name="Reif K.E."/>
            <person name="Taus N.S."/>
            <person name="Ifeonu O.O."/>
            <person name="Silva J.C."/>
            <person name="Suarez C.E."/>
            <person name="Brayton K.A."/>
        </authorList>
    </citation>
    <scope>NUCLEOTIDE SEQUENCE [LARGE SCALE GENOMIC DNA]</scope>
</reference>
<organism evidence="3 4">
    <name type="scientific">Babesia bovis</name>
    <dbReference type="NCBI Taxonomy" id="5865"/>
    <lineage>
        <taxon>Eukaryota</taxon>
        <taxon>Sar</taxon>
        <taxon>Alveolata</taxon>
        <taxon>Apicomplexa</taxon>
        <taxon>Aconoidasida</taxon>
        <taxon>Piroplasmida</taxon>
        <taxon>Babesiidae</taxon>
        <taxon>Babesia</taxon>
    </lineage>
</organism>
<dbReference type="GeneID" id="5479129"/>
<dbReference type="VEuPathDB" id="PiroplasmaDB:BBOV_IV009730"/>
<dbReference type="OMA" id="CHDYEVC"/>
<keyword evidence="2" id="KW-0472">Membrane</keyword>
<evidence type="ECO:0000313" key="3">
    <source>
        <dbReference type="EMBL" id="EDO07327.1"/>
    </source>
</evidence>
<comment type="caution">
    <text evidence="3">The sequence shown here is derived from an EMBL/GenBank/DDBJ whole genome shotgun (WGS) entry which is preliminary data.</text>
</comment>
<accession>A7AS08</accession>
<evidence type="ECO:0000256" key="1">
    <source>
        <dbReference type="SAM" id="MobiDB-lite"/>
    </source>
</evidence>
<reference evidence="3 4" key="1">
    <citation type="journal article" date="2007" name="PLoS Pathog.">
        <title>Genome sequence of Babesia bovis and comparative analysis of apicomplexan hemoprotozoa.</title>
        <authorList>
            <person name="Brayton K.A."/>
            <person name="Lau A.O.T."/>
            <person name="Herndon D.R."/>
            <person name="Hannick L."/>
            <person name="Kappmeyer L.S."/>
            <person name="Berens S.J."/>
            <person name="Bidwell S.L."/>
            <person name="Brown W.C."/>
            <person name="Crabtree J."/>
            <person name="Fadrosh D."/>
            <person name="Feldblum T."/>
            <person name="Forberger H.A."/>
            <person name="Haas B.J."/>
            <person name="Howell J.M."/>
            <person name="Khouri H."/>
            <person name="Koo H."/>
            <person name="Mann D.J."/>
            <person name="Norimine J."/>
            <person name="Paulsen I.T."/>
            <person name="Radune D."/>
            <person name="Ren Q."/>
            <person name="Smith R.K. Jr."/>
            <person name="Suarez C.E."/>
            <person name="White O."/>
            <person name="Wortman J.R."/>
            <person name="Knowles D.P. Jr."/>
            <person name="McElwain T.F."/>
            <person name="Nene V.M."/>
        </authorList>
    </citation>
    <scope>NUCLEOTIDE SEQUENCE [LARGE SCALE GENOMIC DNA]</scope>
    <source>
        <strain evidence="3">T2Bo</strain>
    </source>
</reference>
<dbReference type="InParanoid" id="A7AS08"/>
<proteinExistence type="predicted"/>
<name>A7AS08_BABBO</name>
<feature type="compositionally biased region" description="Polar residues" evidence="1">
    <location>
        <begin position="242"/>
        <end position="263"/>
    </location>
</feature>
<dbReference type="RefSeq" id="XP_001610895.1">
    <property type="nucleotide sequence ID" value="XM_001610845.1"/>
</dbReference>
<dbReference type="Proteomes" id="UP000002173">
    <property type="component" value="Unassembled WGS sequence"/>
</dbReference>
<keyword evidence="2" id="KW-0812">Transmembrane</keyword>
<sequence length="656" mass="74472">MASTDSKDTDSPVGNNAEDDVHSTVKDEYAILDLHINQFLSHIAQEYSFLPCAIYMPRIDIYIDNKLVYKTRVLNHEDDMFDNAIRLRIRSPNSIITLKLYECLQLRLSDKPIERIIRPVLTDEATDEVLISWCNIELSLLVPGKRYNMICAFRVNPMFLTYNPGGILYYPIVNGKPFLDNNRVCCACRVCAYLSSYTTSVHKKALYRYFDFRLDTSEVTTPQKAPRRLDSKGLIIDKDTANAENNDVGTSGSTAEDNASEELNSVHAPAKTDYSKETTDEIPLSNKVATYDLNVKKSFFIKDGCTCCKLSEVPAVLSDIDYSFCANCHDYQVCCEHTVENYYFTSISLKLLSRMPIDMKKEINAFMASPGTIEDDYDSEDTSLCSIVTRAYELSVAANTLKKHIGLGDVVLSPTPYLYLILSILIAGFIFDSKSIAVSCFVVGVFILYLRASSLRQYKNDFGDVFEKSRRLTICGLGLENFLNEVVEDDEDVKGVLKAKERFQRNMKCIPTHVFTDEVKIYTKLNTSLRRKENISIKTLTNCLSTSVPPKLRKRMVQVLSFVNAVIWYANAALALIRRYGVIIAAFCGVLGLTSIVYSYLIKTILKLGLFLFLLAILSEHLPFIHIIFVKLGYLIKYLIIRTYRSEWFLNVETFP</sequence>
<evidence type="ECO:0000313" key="4">
    <source>
        <dbReference type="Proteomes" id="UP000002173"/>
    </source>
</evidence>
<feature type="transmembrane region" description="Helical" evidence="2">
    <location>
        <begin position="583"/>
        <end position="601"/>
    </location>
</feature>
<feature type="transmembrane region" description="Helical" evidence="2">
    <location>
        <begin position="608"/>
        <end position="629"/>
    </location>
</feature>
<dbReference type="eggNOG" id="ENOG502QX3U">
    <property type="taxonomic scope" value="Eukaryota"/>
</dbReference>
<feature type="transmembrane region" description="Helical" evidence="2">
    <location>
        <begin position="417"/>
        <end position="450"/>
    </location>
</feature>
<dbReference type="AlphaFoldDB" id="A7AS08"/>
<protein>
    <submittedName>
        <fullName evidence="3">Uncharacterized protein</fullName>
    </submittedName>
</protein>
<gene>
    <name evidence="3" type="ORF">BBOV_IV009730</name>
</gene>
<keyword evidence="4" id="KW-1185">Reference proteome</keyword>
<evidence type="ECO:0000256" key="2">
    <source>
        <dbReference type="SAM" id="Phobius"/>
    </source>
</evidence>
<feature type="region of interest" description="Disordered" evidence="1">
    <location>
        <begin position="242"/>
        <end position="271"/>
    </location>
</feature>
<reference evidence="4" key="3">
    <citation type="journal article" date="2021" name="Int. J. Parasitol.">
        <title>Comparative analysis of gene expression between Babesia bovis blood stages and kinetes allowed by improved genome annotation.</title>
        <authorList>
            <person name="Ueti M.W."/>
            <person name="Johnson W.C."/>
            <person name="Kappmeyer L.S."/>
            <person name="Herndon D.R."/>
            <person name="Mousel M.R."/>
            <person name="Reif K.E."/>
            <person name="Taus N.S."/>
            <person name="Ifeonu O.O."/>
            <person name="Silva J.C."/>
            <person name="Suarez C.E."/>
            <person name="Brayton K.A."/>
        </authorList>
    </citation>
    <scope>NUCLEOTIDE SEQUENCE [LARGE SCALE GENOMIC DNA]</scope>
</reference>
<dbReference type="KEGG" id="bbo:BBOV_IV009730"/>
<keyword evidence="2" id="KW-1133">Transmembrane helix</keyword>